<dbReference type="GO" id="GO:0000160">
    <property type="term" value="P:phosphorelay signal transduction system"/>
    <property type="evidence" value="ECO:0007669"/>
    <property type="project" value="InterPro"/>
</dbReference>
<dbReference type="RefSeq" id="WP_213169991.1">
    <property type="nucleotide sequence ID" value="NZ_CP070496.1"/>
</dbReference>
<dbReference type="Proteomes" id="UP000662939">
    <property type="component" value="Chromosome"/>
</dbReference>
<dbReference type="Pfam" id="PF13191">
    <property type="entry name" value="AAA_16"/>
    <property type="match status" value="1"/>
</dbReference>
<dbReference type="PRINTS" id="PR00364">
    <property type="entry name" value="DISEASERSIST"/>
</dbReference>
<dbReference type="InterPro" id="IPR041664">
    <property type="entry name" value="AAA_16"/>
</dbReference>
<reference evidence="5" key="1">
    <citation type="submission" date="2021-02" db="EMBL/GenBank/DDBJ databases">
        <title>Natronoglycomyces albus gen. nov., sp. nov, a haloalkaliphilic actinobacterium from a soda solonchak soil.</title>
        <authorList>
            <person name="Sorokin D.Y."/>
            <person name="Khijniak T.V."/>
            <person name="Zakharycheva A.P."/>
            <person name="Boueva O.V."/>
            <person name="Ariskina E.V."/>
            <person name="Hahnke R.L."/>
            <person name="Bunk B."/>
            <person name="Sproer C."/>
            <person name="Schumann P."/>
            <person name="Evtushenko L.I."/>
            <person name="Kublanov I.V."/>
        </authorList>
    </citation>
    <scope>NUCLEOTIDE SEQUENCE</scope>
    <source>
        <strain evidence="5">DSM 106290</strain>
    </source>
</reference>
<sequence length="629" mass="69467">MQFGVLGPLQVWTDDGSPVEVRERKVRLLLAALILEPGRVVSADCLIDSLWGRQLPAKPTAALQTKVSQLRRDLESAEAGGRKLVRHIAGGYQLDVDKNAVDAGRFAELVNQCNNSDNPHSVVQAAEQALALWRGDALGELASEPFALSAINRWQELRLIAQERRLAAKVELGEQADAIPEIAELVGDHPRRETLRALHMEALYLVGRHEEALESFHQLRSRLDEDSGLRPGPRLRSLYLDILRHDSRLSHEECHSGNLPADLNCIIGRERDVKDITSLLEQHRLVSLVGPGGVGKTRLAFQVAREHTRDRQRPAWLVELGTVPGQQRATCEWTVDDIAYAIIRALPAQFTGPPPPCTDDQPITLRECLGHVLRGQDFLLVLDNYEHVRPAAAQVVSDLLHAVPGVSVLATGRAPLHIPAEQRWPVAPLGLPSPDTATVSGAMELFRQRASASAPDFALTEDNIDQVEAICRRLDALPLALELAASQVATLGIAELARRLNGGVPLPPVRRWGVPDRQRTMSDTLEWSWSLLNEDQRMVVRRLSAFRGPFTLTQAVALCGDSALSLVHIDEIIAELVDQSLLQLTTTDAGVRYAMLETTANFGRSKLRQSGEFDDIMRRAQRAARLARR</sequence>
<evidence type="ECO:0000256" key="2">
    <source>
        <dbReference type="ARBA" id="ARBA00023125"/>
    </source>
</evidence>
<dbReference type="SMART" id="SM00862">
    <property type="entry name" value="Trans_reg_C"/>
    <property type="match status" value="1"/>
</dbReference>
<dbReference type="Pfam" id="PF00486">
    <property type="entry name" value="Trans_reg_C"/>
    <property type="match status" value="1"/>
</dbReference>
<dbReference type="InterPro" id="IPR011990">
    <property type="entry name" value="TPR-like_helical_dom_sf"/>
</dbReference>
<evidence type="ECO:0000256" key="3">
    <source>
        <dbReference type="PROSITE-ProRule" id="PRU01091"/>
    </source>
</evidence>
<dbReference type="CDD" id="cd15831">
    <property type="entry name" value="BTAD"/>
    <property type="match status" value="1"/>
</dbReference>
<gene>
    <name evidence="5" type="ORF">JQS30_09165</name>
</gene>
<dbReference type="Gene3D" id="1.25.40.10">
    <property type="entry name" value="Tetratricopeptide repeat domain"/>
    <property type="match status" value="1"/>
</dbReference>
<dbReference type="Pfam" id="PF25872">
    <property type="entry name" value="HTH_77"/>
    <property type="match status" value="1"/>
</dbReference>
<name>A0A895XKA8_9ACTN</name>
<feature type="domain" description="OmpR/PhoB-type" evidence="4">
    <location>
        <begin position="1"/>
        <end position="96"/>
    </location>
</feature>
<dbReference type="GO" id="GO:0006355">
    <property type="term" value="P:regulation of DNA-templated transcription"/>
    <property type="evidence" value="ECO:0007669"/>
    <property type="project" value="InterPro"/>
</dbReference>
<dbReference type="SUPFAM" id="SSF48452">
    <property type="entry name" value="TPR-like"/>
    <property type="match status" value="1"/>
</dbReference>
<keyword evidence="2 3" id="KW-0238">DNA-binding</keyword>
<dbReference type="PROSITE" id="PS51755">
    <property type="entry name" value="OMPR_PHOB"/>
    <property type="match status" value="1"/>
</dbReference>
<proteinExistence type="inferred from homology"/>
<evidence type="ECO:0000313" key="5">
    <source>
        <dbReference type="EMBL" id="QSB03993.1"/>
    </source>
</evidence>
<dbReference type="Gene3D" id="3.40.50.300">
    <property type="entry name" value="P-loop containing nucleotide triphosphate hydrolases"/>
    <property type="match status" value="1"/>
</dbReference>
<dbReference type="SMART" id="SM01043">
    <property type="entry name" value="BTAD"/>
    <property type="match status" value="1"/>
</dbReference>
<protein>
    <submittedName>
        <fullName evidence="5">Winged helix-turn-helix domain-containing protein</fullName>
    </submittedName>
</protein>
<dbReference type="InterPro" id="IPR058852">
    <property type="entry name" value="HTH_77"/>
</dbReference>
<dbReference type="KEGG" id="nav:JQS30_09165"/>
<keyword evidence="6" id="KW-1185">Reference proteome</keyword>
<dbReference type="GO" id="GO:0003677">
    <property type="term" value="F:DNA binding"/>
    <property type="evidence" value="ECO:0007669"/>
    <property type="project" value="UniProtKB-UniRule"/>
</dbReference>
<evidence type="ECO:0000313" key="6">
    <source>
        <dbReference type="Proteomes" id="UP000662939"/>
    </source>
</evidence>
<dbReference type="InterPro" id="IPR027417">
    <property type="entry name" value="P-loop_NTPase"/>
</dbReference>
<dbReference type="SUPFAM" id="SSF46894">
    <property type="entry name" value="C-terminal effector domain of the bipartite response regulators"/>
    <property type="match status" value="1"/>
</dbReference>
<dbReference type="PANTHER" id="PTHR47691:SF3">
    <property type="entry name" value="HTH-TYPE TRANSCRIPTIONAL REGULATOR RV0890C-RELATED"/>
    <property type="match status" value="1"/>
</dbReference>
<evidence type="ECO:0000256" key="1">
    <source>
        <dbReference type="ARBA" id="ARBA00005820"/>
    </source>
</evidence>
<dbReference type="AlphaFoldDB" id="A0A895XKA8"/>
<dbReference type="Gene3D" id="1.10.10.10">
    <property type="entry name" value="Winged helix-like DNA-binding domain superfamily/Winged helix DNA-binding domain"/>
    <property type="match status" value="1"/>
</dbReference>
<dbReference type="PANTHER" id="PTHR47691">
    <property type="entry name" value="REGULATOR-RELATED"/>
    <property type="match status" value="1"/>
</dbReference>
<dbReference type="Pfam" id="PF03704">
    <property type="entry name" value="BTAD"/>
    <property type="match status" value="1"/>
</dbReference>
<dbReference type="EMBL" id="CP070496">
    <property type="protein sequence ID" value="QSB03993.1"/>
    <property type="molecule type" value="Genomic_DNA"/>
</dbReference>
<dbReference type="InterPro" id="IPR036388">
    <property type="entry name" value="WH-like_DNA-bd_sf"/>
</dbReference>
<evidence type="ECO:0000259" key="4">
    <source>
        <dbReference type="PROSITE" id="PS51755"/>
    </source>
</evidence>
<dbReference type="InterPro" id="IPR001867">
    <property type="entry name" value="OmpR/PhoB-type_DNA-bd"/>
</dbReference>
<dbReference type="InterPro" id="IPR005158">
    <property type="entry name" value="BTAD"/>
</dbReference>
<accession>A0A895XKA8</accession>
<dbReference type="SUPFAM" id="SSF52540">
    <property type="entry name" value="P-loop containing nucleoside triphosphate hydrolases"/>
    <property type="match status" value="1"/>
</dbReference>
<organism evidence="5 6">
    <name type="scientific">Natronoglycomyces albus</name>
    <dbReference type="NCBI Taxonomy" id="2811108"/>
    <lineage>
        <taxon>Bacteria</taxon>
        <taxon>Bacillati</taxon>
        <taxon>Actinomycetota</taxon>
        <taxon>Actinomycetes</taxon>
        <taxon>Glycomycetales</taxon>
        <taxon>Glycomycetaceae</taxon>
        <taxon>Natronoglycomyces</taxon>
    </lineage>
</organism>
<dbReference type="InterPro" id="IPR016032">
    <property type="entry name" value="Sig_transdc_resp-reg_C-effctor"/>
</dbReference>
<comment type="similarity">
    <text evidence="1">Belongs to the AfsR/DnrI/RedD regulatory family.</text>
</comment>
<feature type="DNA-binding region" description="OmpR/PhoB-type" evidence="3">
    <location>
        <begin position="1"/>
        <end position="96"/>
    </location>
</feature>